<comment type="caution">
    <text evidence="1">The sequence shown here is derived from an EMBL/GenBank/DDBJ whole genome shotgun (WGS) entry which is preliminary data.</text>
</comment>
<protein>
    <submittedName>
        <fullName evidence="1">Uncharacterized protein</fullName>
    </submittedName>
</protein>
<accession>V8N2N6</accession>
<gene>
    <name evidence="1" type="ORF">L345_18469</name>
</gene>
<reference evidence="1 2" key="1">
    <citation type="journal article" date="2013" name="Proc. Natl. Acad. Sci. U.S.A.">
        <title>The king cobra genome reveals dynamic gene evolution and adaptation in the snake venom system.</title>
        <authorList>
            <person name="Vonk F.J."/>
            <person name="Casewell N.R."/>
            <person name="Henkel C.V."/>
            <person name="Heimberg A.M."/>
            <person name="Jansen H.J."/>
            <person name="McCleary R.J."/>
            <person name="Kerkkamp H.M."/>
            <person name="Vos R.A."/>
            <person name="Guerreiro I."/>
            <person name="Calvete J.J."/>
            <person name="Wuster W."/>
            <person name="Woods A.E."/>
            <person name="Logan J.M."/>
            <person name="Harrison R.A."/>
            <person name="Castoe T.A."/>
            <person name="de Koning A.P."/>
            <person name="Pollock D.D."/>
            <person name="Yandell M."/>
            <person name="Calderon D."/>
            <person name="Renjifo C."/>
            <person name="Currier R.B."/>
            <person name="Salgado D."/>
            <person name="Pla D."/>
            <person name="Sanz L."/>
            <person name="Hyder A.S."/>
            <person name="Ribeiro J.M."/>
            <person name="Arntzen J.W."/>
            <person name="van den Thillart G.E."/>
            <person name="Boetzer M."/>
            <person name="Pirovano W."/>
            <person name="Dirks R.P."/>
            <person name="Spaink H.P."/>
            <person name="Duboule D."/>
            <person name="McGlinn E."/>
            <person name="Kini R.M."/>
            <person name="Richardson M.K."/>
        </authorList>
    </citation>
    <scope>NUCLEOTIDE SEQUENCE</scope>
    <source>
        <tissue evidence="1">Blood</tissue>
    </source>
</reference>
<proteinExistence type="predicted"/>
<dbReference type="EMBL" id="AZIM01091343">
    <property type="protein sequence ID" value="ETE55822.1"/>
    <property type="molecule type" value="Genomic_DNA"/>
</dbReference>
<sequence>MMNGWMGERKKR</sequence>
<evidence type="ECO:0000313" key="2">
    <source>
        <dbReference type="Proteomes" id="UP000018936"/>
    </source>
</evidence>
<organism evidence="1 2">
    <name type="scientific">Ophiophagus hannah</name>
    <name type="common">King cobra</name>
    <name type="synonym">Naja hannah</name>
    <dbReference type="NCBI Taxonomy" id="8665"/>
    <lineage>
        <taxon>Eukaryota</taxon>
        <taxon>Metazoa</taxon>
        <taxon>Chordata</taxon>
        <taxon>Craniata</taxon>
        <taxon>Vertebrata</taxon>
        <taxon>Euteleostomi</taxon>
        <taxon>Lepidosauria</taxon>
        <taxon>Squamata</taxon>
        <taxon>Bifurcata</taxon>
        <taxon>Unidentata</taxon>
        <taxon>Episquamata</taxon>
        <taxon>Toxicofera</taxon>
        <taxon>Serpentes</taxon>
        <taxon>Colubroidea</taxon>
        <taxon>Elapidae</taxon>
        <taxon>Elapinae</taxon>
        <taxon>Ophiophagus</taxon>
    </lineage>
</organism>
<keyword evidence="2" id="KW-1185">Reference proteome</keyword>
<name>V8N2N6_OPHHA</name>
<evidence type="ECO:0000313" key="1">
    <source>
        <dbReference type="EMBL" id="ETE55822.1"/>
    </source>
</evidence>
<dbReference type="Proteomes" id="UP000018936">
    <property type="component" value="Unassembled WGS sequence"/>
</dbReference>